<evidence type="ECO:0000256" key="1">
    <source>
        <dbReference type="SAM" id="MobiDB-lite"/>
    </source>
</evidence>
<feature type="compositionally biased region" description="Basic residues" evidence="1">
    <location>
        <begin position="51"/>
        <end position="60"/>
    </location>
</feature>
<keyword evidence="2" id="KW-0732">Signal</keyword>
<evidence type="ECO:0000313" key="3">
    <source>
        <dbReference type="EMBL" id="JAD78301.1"/>
    </source>
</evidence>
<feature type="compositionally biased region" description="Pro residues" evidence="1">
    <location>
        <begin position="70"/>
        <end position="83"/>
    </location>
</feature>
<evidence type="ECO:0000256" key="2">
    <source>
        <dbReference type="SAM" id="SignalP"/>
    </source>
</evidence>
<reference evidence="3" key="1">
    <citation type="submission" date="2014-09" db="EMBL/GenBank/DDBJ databases">
        <authorList>
            <person name="Magalhaes I.L.F."/>
            <person name="Oliveira U."/>
            <person name="Santos F.R."/>
            <person name="Vidigal T.H.D.A."/>
            <person name="Brescovit A.D."/>
            <person name="Santos A.J."/>
        </authorList>
    </citation>
    <scope>NUCLEOTIDE SEQUENCE</scope>
    <source>
        <tissue evidence="3">Shoot tissue taken approximately 20 cm above the soil surface</tissue>
    </source>
</reference>
<organism evidence="3">
    <name type="scientific">Arundo donax</name>
    <name type="common">Giant reed</name>
    <name type="synonym">Donax arundinaceus</name>
    <dbReference type="NCBI Taxonomy" id="35708"/>
    <lineage>
        <taxon>Eukaryota</taxon>
        <taxon>Viridiplantae</taxon>
        <taxon>Streptophyta</taxon>
        <taxon>Embryophyta</taxon>
        <taxon>Tracheophyta</taxon>
        <taxon>Spermatophyta</taxon>
        <taxon>Magnoliopsida</taxon>
        <taxon>Liliopsida</taxon>
        <taxon>Poales</taxon>
        <taxon>Poaceae</taxon>
        <taxon>PACMAD clade</taxon>
        <taxon>Arundinoideae</taxon>
        <taxon>Arundineae</taxon>
        <taxon>Arundo</taxon>
    </lineage>
</organism>
<reference evidence="3" key="2">
    <citation type="journal article" date="2015" name="Data Brief">
        <title>Shoot transcriptome of the giant reed, Arundo donax.</title>
        <authorList>
            <person name="Barrero R.A."/>
            <person name="Guerrero F.D."/>
            <person name="Moolhuijzen P."/>
            <person name="Goolsby J.A."/>
            <person name="Tidwell J."/>
            <person name="Bellgard S.E."/>
            <person name="Bellgard M.I."/>
        </authorList>
    </citation>
    <scope>NUCLEOTIDE SEQUENCE</scope>
    <source>
        <tissue evidence="3">Shoot tissue taken approximately 20 cm above the soil surface</tissue>
    </source>
</reference>
<dbReference type="EMBL" id="GBRH01219594">
    <property type="protein sequence ID" value="JAD78301.1"/>
    <property type="molecule type" value="Transcribed_RNA"/>
</dbReference>
<feature type="region of interest" description="Disordered" evidence="1">
    <location>
        <begin position="36"/>
        <end position="89"/>
    </location>
</feature>
<proteinExistence type="predicted"/>
<sequence length="210" mass="23519">MMHVNILHFQTMIYLAVGKMAGVAAERCQVHDRAGAAAHRLPSAGHDAGARRRPRQRQLRGLRQPAELRPQPPPPGRPPPAPAEAPGRRHRLRRLLRRAPRRHAEPGEVRLHRAFQDVLRLRRRRLQLRPLRHLRLAGGQHGLRPAGQVRQLGRRPHDGGNVQGRRRHVLPGRRHLLPPGVQRSAGCQESPGQLTAADITTCLQSLLLAS</sequence>
<feature type="signal peptide" evidence="2">
    <location>
        <begin position="1"/>
        <end position="25"/>
    </location>
</feature>
<dbReference type="AlphaFoldDB" id="A0A0A9CRR5"/>
<feature type="chain" id="PRO_5002044600" evidence="2">
    <location>
        <begin position="26"/>
        <end position="210"/>
    </location>
</feature>
<protein>
    <submittedName>
        <fullName evidence="3">Uncharacterized protein</fullName>
    </submittedName>
</protein>
<name>A0A0A9CRR5_ARUDO</name>
<accession>A0A0A9CRR5</accession>